<dbReference type="EMBL" id="GBRH01203974">
    <property type="protein sequence ID" value="JAD93921.1"/>
    <property type="molecule type" value="Transcribed_RNA"/>
</dbReference>
<reference evidence="1" key="2">
    <citation type="journal article" date="2015" name="Data Brief">
        <title>Shoot transcriptome of the giant reed, Arundo donax.</title>
        <authorList>
            <person name="Barrero R.A."/>
            <person name="Guerrero F.D."/>
            <person name="Moolhuijzen P."/>
            <person name="Goolsby J.A."/>
            <person name="Tidwell J."/>
            <person name="Bellgard S.E."/>
            <person name="Bellgard M.I."/>
        </authorList>
    </citation>
    <scope>NUCLEOTIDE SEQUENCE</scope>
    <source>
        <tissue evidence="1">Shoot tissue taken approximately 20 cm above the soil surface</tissue>
    </source>
</reference>
<name>A0A0A9E1K9_ARUDO</name>
<accession>A0A0A9E1K9</accession>
<reference evidence="1" key="1">
    <citation type="submission" date="2014-09" db="EMBL/GenBank/DDBJ databases">
        <authorList>
            <person name="Magalhaes I.L.F."/>
            <person name="Oliveira U."/>
            <person name="Santos F.R."/>
            <person name="Vidigal T.H.D.A."/>
            <person name="Brescovit A.D."/>
            <person name="Santos A.J."/>
        </authorList>
    </citation>
    <scope>NUCLEOTIDE SEQUENCE</scope>
    <source>
        <tissue evidence="1">Shoot tissue taken approximately 20 cm above the soil surface</tissue>
    </source>
</reference>
<dbReference type="AlphaFoldDB" id="A0A0A9E1K9"/>
<evidence type="ECO:0000313" key="1">
    <source>
        <dbReference type="EMBL" id="JAD93921.1"/>
    </source>
</evidence>
<organism evidence="1">
    <name type="scientific">Arundo donax</name>
    <name type="common">Giant reed</name>
    <name type="synonym">Donax arundinaceus</name>
    <dbReference type="NCBI Taxonomy" id="35708"/>
    <lineage>
        <taxon>Eukaryota</taxon>
        <taxon>Viridiplantae</taxon>
        <taxon>Streptophyta</taxon>
        <taxon>Embryophyta</taxon>
        <taxon>Tracheophyta</taxon>
        <taxon>Spermatophyta</taxon>
        <taxon>Magnoliopsida</taxon>
        <taxon>Liliopsida</taxon>
        <taxon>Poales</taxon>
        <taxon>Poaceae</taxon>
        <taxon>PACMAD clade</taxon>
        <taxon>Arundinoideae</taxon>
        <taxon>Arundineae</taxon>
        <taxon>Arundo</taxon>
    </lineage>
</organism>
<protein>
    <submittedName>
        <fullName evidence="1">Uncharacterized protein</fullName>
    </submittedName>
</protein>
<proteinExistence type="predicted"/>
<sequence>MYKKTDHIQQQLRTMHKSYENPRSFICILDVSYIGFYSSRFYHSSSSGNYSSSNENSSSGNVAVKSEYFTRKDILPLSRFSFAPDTTQ</sequence>